<dbReference type="PANTHER" id="PTHR43816:SF1">
    <property type="entry name" value="NICOTINAMIDE PHOSPHORIBOSYLTRANSFERASE"/>
    <property type="match status" value="1"/>
</dbReference>
<keyword evidence="3 11" id="KW-0328">Glycosyltransferase</keyword>
<comment type="caution">
    <text evidence="11">The sequence shown here is derived from an EMBL/GenBank/DDBJ whole genome shotgun (WGS) entry which is preliminary data.</text>
</comment>
<dbReference type="Gene3D" id="3.20.20.70">
    <property type="entry name" value="Aldolase class I"/>
    <property type="match status" value="1"/>
</dbReference>
<dbReference type="Proteomes" id="UP000680348">
    <property type="component" value="Unassembled WGS sequence"/>
</dbReference>
<comment type="similarity">
    <text evidence="1">Belongs to the NAPRTase family.</text>
</comment>
<evidence type="ECO:0000256" key="7">
    <source>
        <dbReference type="ARBA" id="ARBA00035036"/>
    </source>
</evidence>
<dbReference type="PIRSF" id="PIRSF005943">
    <property type="entry name" value="NMPRT"/>
    <property type="match status" value="1"/>
</dbReference>
<dbReference type="GO" id="GO:0009435">
    <property type="term" value="P:NAD+ biosynthetic process"/>
    <property type="evidence" value="ECO:0007669"/>
    <property type="project" value="InterPro"/>
</dbReference>
<dbReference type="InterPro" id="IPR013785">
    <property type="entry name" value="Aldolase_TIM"/>
</dbReference>
<dbReference type="GO" id="GO:0047280">
    <property type="term" value="F:nicotinamide phosphoribosyltransferase activity"/>
    <property type="evidence" value="ECO:0007669"/>
    <property type="project" value="UniProtKB-EC"/>
</dbReference>
<dbReference type="InterPro" id="IPR041529">
    <property type="entry name" value="DUF5598"/>
</dbReference>
<dbReference type="Pfam" id="PF04095">
    <property type="entry name" value="NAPRTase"/>
    <property type="match status" value="1"/>
</dbReference>
<feature type="domain" description="Nicotinamide phosphoribosyltransferase N-terminal" evidence="10">
    <location>
        <begin position="4"/>
        <end position="98"/>
    </location>
</feature>
<comment type="catalytic activity">
    <reaction evidence="8">
        <text>beta-nicotinamide D-ribonucleotide + diphosphate = 5-phospho-alpha-D-ribose 1-diphosphate + nicotinamide + H(+)</text>
        <dbReference type="Rhea" id="RHEA:16149"/>
        <dbReference type="ChEBI" id="CHEBI:14649"/>
        <dbReference type="ChEBI" id="CHEBI:15378"/>
        <dbReference type="ChEBI" id="CHEBI:17154"/>
        <dbReference type="ChEBI" id="CHEBI:33019"/>
        <dbReference type="ChEBI" id="CHEBI:58017"/>
        <dbReference type="EC" id="2.4.2.12"/>
    </reaction>
    <physiologicalReaction direction="right-to-left" evidence="8">
        <dbReference type="Rhea" id="RHEA:16151"/>
    </physiologicalReaction>
</comment>
<dbReference type="NCBIfam" id="NF006629">
    <property type="entry name" value="PRK09198.1"/>
    <property type="match status" value="1"/>
</dbReference>
<evidence type="ECO:0000256" key="4">
    <source>
        <dbReference type="ARBA" id="ARBA00022679"/>
    </source>
</evidence>
<evidence type="ECO:0000256" key="2">
    <source>
        <dbReference type="ARBA" id="ARBA00022642"/>
    </source>
</evidence>
<organism evidence="11 12">
    <name type="scientific">Pseudaminobacter soli</name>
    <name type="common">ex Zhang et al. 2022</name>
    <dbReference type="NCBI Taxonomy" id="2831468"/>
    <lineage>
        <taxon>Bacteria</taxon>
        <taxon>Pseudomonadati</taxon>
        <taxon>Pseudomonadota</taxon>
        <taxon>Alphaproteobacteria</taxon>
        <taxon>Hyphomicrobiales</taxon>
        <taxon>Phyllobacteriaceae</taxon>
        <taxon>Pseudaminobacter</taxon>
    </lineage>
</organism>
<evidence type="ECO:0000259" key="10">
    <source>
        <dbReference type="Pfam" id="PF18127"/>
    </source>
</evidence>
<proteinExistence type="inferred from homology"/>
<name>A0A942E5C2_9HYPH</name>
<dbReference type="InterPro" id="IPR041525">
    <property type="entry name" value="N/Namide_PRibTrfase"/>
</dbReference>
<protein>
    <recommendedName>
        <fullName evidence="7">Nicotinamide phosphoribosyltransferase</fullName>
        <ecNumber evidence="6">2.4.2.12</ecNumber>
    </recommendedName>
</protein>
<evidence type="ECO:0000256" key="5">
    <source>
        <dbReference type="ARBA" id="ARBA00035007"/>
    </source>
</evidence>
<evidence type="ECO:0000256" key="6">
    <source>
        <dbReference type="ARBA" id="ARBA00035024"/>
    </source>
</evidence>
<dbReference type="Pfam" id="PF18127">
    <property type="entry name" value="NAMPT_N"/>
    <property type="match status" value="1"/>
</dbReference>
<reference evidence="11" key="1">
    <citation type="submission" date="2021-04" db="EMBL/GenBank/DDBJ databases">
        <title>Pseudaminobacter soli sp. nov., isolated from paddy soil contaminated by heavy metals.</title>
        <authorList>
            <person name="Zhang K."/>
        </authorList>
    </citation>
    <scope>NUCLEOTIDE SEQUENCE</scope>
    <source>
        <strain evidence="11">19-2017</strain>
    </source>
</reference>
<dbReference type="InterPro" id="IPR036068">
    <property type="entry name" value="Nicotinate_pribotase-like_C"/>
</dbReference>
<keyword evidence="4" id="KW-0808">Transferase</keyword>
<dbReference type="CDD" id="cd01569">
    <property type="entry name" value="PBEF_like"/>
    <property type="match status" value="1"/>
</dbReference>
<dbReference type="GO" id="GO:0016874">
    <property type="term" value="F:ligase activity"/>
    <property type="evidence" value="ECO:0007669"/>
    <property type="project" value="UniProtKB-KW"/>
</dbReference>
<gene>
    <name evidence="11" type="ORF">KEU06_08985</name>
</gene>
<evidence type="ECO:0000313" key="11">
    <source>
        <dbReference type="EMBL" id="MBS3648762.1"/>
    </source>
</evidence>
<evidence type="ECO:0000259" key="9">
    <source>
        <dbReference type="Pfam" id="PF04095"/>
    </source>
</evidence>
<evidence type="ECO:0000256" key="8">
    <source>
        <dbReference type="ARBA" id="ARBA00047835"/>
    </source>
</evidence>
<dbReference type="InterPro" id="IPR016471">
    <property type="entry name" value="Nicotinamide_PRibTrfase"/>
</dbReference>
<dbReference type="PANTHER" id="PTHR43816">
    <property type="entry name" value="NICOTINAMIDE PHOSPHORIBOSYLTRANSFERASE"/>
    <property type="match status" value="1"/>
</dbReference>
<comment type="pathway">
    <text evidence="5">Cofactor biosynthesis; NAD(+) biosynthesis; nicotinamide D-ribonucleotide from 5-phospho-alpha-D-ribose 1-diphosphate and nicotinamide: step 1/1.</text>
</comment>
<keyword evidence="12" id="KW-1185">Reference proteome</keyword>
<evidence type="ECO:0000256" key="1">
    <source>
        <dbReference type="ARBA" id="ARBA00010897"/>
    </source>
</evidence>
<accession>A0A942E5C2</accession>
<feature type="domain" description="Nicotinate/nicotinamide phosphoribosyltransferase" evidence="9">
    <location>
        <begin position="172"/>
        <end position="410"/>
    </location>
</feature>
<dbReference type="SUPFAM" id="SSF51690">
    <property type="entry name" value="Nicotinate/Quinolinate PRTase C-terminal domain-like"/>
    <property type="match status" value="1"/>
</dbReference>
<dbReference type="AlphaFoldDB" id="A0A942E5C2"/>
<dbReference type="EMBL" id="JAGWCR010000004">
    <property type="protein sequence ID" value="MBS3648762.1"/>
    <property type="molecule type" value="Genomic_DNA"/>
</dbReference>
<sequence length="470" mass="52132">MNPILNTDSYKTSHFLQYPPETAFVNSYIEARPVEGYDEVVFFGLQMFIKEYLLWGPQVTANVIDEAEAFCEAHGVPFNRTGWEIIAHEYDGYLPLEIKALSEGTVVPTGTPMVQVVNTDPRLPWLTSYVETALLRAVWYPSTVATNSREIKKVIVDALMRSSDDPAGQAPFKLHDFGARGTGANEQAGIGGAAHLVNFKGTDTMMGAYFAQRYYHAGMAGFSIPAAEHSTITSWGADRENDAYRNMLEKFPRGLVAVVSDSYDYWNALQKIWSRDLSALVNAREGTLVIRPDSGDPLDLVLSSLEMLADEWGFTTNSKGYKVLHPKVRLIQGDGIDRESLTEIVDAMIGNGWSLDNVAFGMGAGLLQHVNRDTLRFAMKASAIGRTDGSWYSVQKKPKTDPSKASKAGVQHVIRMPGTEGIVTIPTEGPYTVPGDLLQTVYRMDDRSTVPMIKHWNFAEVRERAQYRGL</sequence>
<keyword evidence="11" id="KW-0436">Ligase</keyword>
<evidence type="ECO:0000256" key="3">
    <source>
        <dbReference type="ARBA" id="ARBA00022676"/>
    </source>
</evidence>
<dbReference type="EC" id="2.4.2.12" evidence="6"/>
<keyword evidence="2" id="KW-0662">Pyridine nucleotide biosynthesis</keyword>
<evidence type="ECO:0000313" key="12">
    <source>
        <dbReference type="Proteomes" id="UP000680348"/>
    </source>
</evidence>